<dbReference type="AlphaFoldDB" id="A0A6A4FTT0"/>
<evidence type="ECO:0000313" key="5">
    <source>
        <dbReference type="Proteomes" id="UP000429607"/>
    </source>
</evidence>
<dbReference type="Proteomes" id="UP000434957">
    <property type="component" value="Unassembled WGS sequence"/>
</dbReference>
<dbReference type="EMBL" id="QXFU01000360">
    <property type="protein sequence ID" value="KAE9035598.1"/>
    <property type="molecule type" value="Genomic_DNA"/>
</dbReference>
<sequence>MPPIGILVPLVLIMSAMYFYDASSLVYPHDHLVFRVYMPPMYHYPIRDLRNRTATRQLRGSD</sequence>
<gene>
    <name evidence="3" type="ORF">PR001_g7132</name>
    <name evidence="2" type="ORF">PR002_g7502</name>
    <name evidence="4" type="ORF">PR003_g7492</name>
</gene>
<feature type="transmembrane region" description="Helical" evidence="1">
    <location>
        <begin position="6"/>
        <end position="27"/>
    </location>
</feature>
<comment type="caution">
    <text evidence="4">The sequence shown here is derived from an EMBL/GenBank/DDBJ whole genome shotgun (WGS) entry which is preliminary data.</text>
</comment>
<protein>
    <submittedName>
        <fullName evidence="4">Uncharacterized protein</fullName>
    </submittedName>
</protein>
<dbReference type="EMBL" id="QXFT01000354">
    <property type="protein sequence ID" value="KAE9346330.1"/>
    <property type="molecule type" value="Genomic_DNA"/>
</dbReference>
<proteinExistence type="predicted"/>
<keyword evidence="1" id="KW-1133">Transmembrane helix</keyword>
<evidence type="ECO:0000256" key="1">
    <source>
        <dbReference type="SAM" id="Phobius"/>
    </source>
</evidence>
<accession>A0A6A4FTT0</accession>
<evidence type="ECO:0000313" key="3">
    <source>
        <dbReference type="EMBL" id="KAE9040319.1"/>
    </source>
</evidence>
<dbReference type="EMBL" id="QXFV01000348">
    <property type="protein sequence ID" value="KAE9040319.1"/>
    <property type="molecule type" value="Genomic_DNA"/>
</dbReference>
<keyword evidence="1" id="KW-0472">Membrane</keyword>
<dbReference type="Proteomes" id="UP000435112">
    <property type="component" value="Unassembled WGS sequence"/>
</dbReference>
<evidence type="ECO:0000313" key="4">
    <source>
        <dbReference type="EMBL" id="KAE9346330.1"/>
    </source>
</evidence>
<keyword evidence="1" id="KW-0812">Transmembrane</keyword>
<reference evidence="4 6" key="1">
    <citation type="submission" date="2018-08" db="EMBL/GenBank/DDBJ databases">
        <title>Genomic investigation of the strawberry pathogen Phytophthora fragariae indicates pathogenicity is determined by transcriptional variation in three key races.</title>
        <authorList>
            <person name="Adams T.M."/>
            <person name="Armitage A.D."/>
            <person name="Sobczyk M.K."/>
            <person name="Bates H.J."/>
            <person name="Dunwell J.M."/>
            <person name="Nellist C.F."/>
            <person name="Harrison R.J."/>
        </authorList>
    </citation>
    <scope>NUCLEOTIDE SEQUENCE [LARGE SCALE GENOMIC DNA]</scope>
    <source>
        <strain evidence="3 5">SCRP249</strain>
        <strain evidence="2 7">SCRP324</strain>
        <strain evidence="4 6">SCRP333</strain>
    </source>
</reference>
<evidence type="ECO:0000313" key="2">
    <source>
        <dbReference type="EMBL" id="KAE9035598.1"/>
    </source>
</evidence>
<evidence type="ECO:0000313" key="7">
    <source>
        <dbReference type="Proteomes" id="UP000435112"/>
    </source>
</evidence>
<keyword evidence="6" id="KW-1185">Reference proteome</keyword>
<evidence type="ECO:0000313" key="6">
    <source>
        <dbReference type="Proteomes" id="UP000434957"/>
    </source>
</evidence>
<name>A0A6A4FTT0_9STRA</name>
<dbReference type="Proteomes" id="UP000429607">
    <property type="component" value="Unassembled WGS sequence"/>
</dbReference>
<organism evidence="4 6">
    <name type="scientific">Phytophthora rubi</name>
    <dbReference type="NCBI Taxonomy" id="129364"/>
    <lineage>
        <taxon>Eukaryota</taxon>
        <taxon>Sar</taxon>
        <taxon>Stramenopiles</taxon>
        <taxon>Oomycota</taxon>
        <taxon>Peronosporomycetes</taxon>
        <taxon>Peronosporales</taxon>
        <taxon>Peronosporaceae</taxon>
        <taxon>Phytophthora</taxon>
    </lineage>
</organism>